<sequence>MSTSRGKANKASSAAQLQNAPQSRATAPLRGVIDLTNDDNDESNVLPTTSQHLAANKEPGPKRTKNWKKNDTPKSAAVQEAEAAVRRLGDFRSAFRSLFSPFAIGVAAMENAPSLGVPLSPRSSSPRPTYTTESHPSQAKQHSRSSAVPRSIPRPQDASTSLTRSEQATDRTNPSSARESASSPILQDVQPVHIEQDLAEDEDTNSVDTDALSEAAFRAMSTNVRPRVMSTSVLYPASAQAANVGSLTVDVAVPTSTPVSNIADSNNKPTFERENDNVIAIHGAFGEGSTTAYNTFVPTEDTPLALVALHDKTKTIQRLEQRVRELEEEGHRKEARICAQQARIDAAVKNLTTIG</sequence>
<organism evidence="3 4">
    <name type="scientific">Knufia fluminis</name>
    <dbReference type="NCBI Taxonomy" id="191047"/>
    <lineage>
        <taxon>Eukaryota</taxon>
        <taxon>Fungi</taxon>
        <taxon>Dikarya</taxon>
        <taxon>Ascomycota</taxon>
        <taxon>Pezizomycotina</taxon>
        <taxon>Eurotiomycetes</taxon>
        <taxon>Chaetothyriomycetidae</taxon>
        <taxon>Chaetothyriales</taxon>
        <taxon>Trichomeriaceae</taxon>
        <taxon>Knufia</taxon>
    </lineage>
</organism>
<dbReference type="EMBL" id="JAKLMC020000003">
    <property type="protein sequence ID" value="KAK5957371.1"/>
    <property type="molecule type" value="Genomic_DNA"/>
</dbReference>
<reference evidence="3 4" key="1">
    <citation type="submission" date="2022-12" db="EMBL/GenBank/DDBJ databases">
        <title>Genomic features and morphological characterization of a novel Knufia sp. strain isolated from spacecraft assembly facility.</title>
        <authorList>
            <person name="Teixeira M."/>
            <person name="Chander A.M."/>
            <person name="Stajich J.E."/>
            <person name="Venkateswaran K."/>
        </authorList>
    </citation>
    <scope>NUCLEOTIDE SEQUENCE [LARGE SCALE GENOMIC DNA]</scope>
    <source>
        <strain evidence="3 4">FJI-L2-BK-P2</strain>
    </source>
</reference>
<evidence type="ECO:0000256" key="1">
    <source>
        <dbReference type="SAM" id="Coils"/>
    </source>
</evidence>
<proteinExistence type="predicted"/>
<gene>
    <name evidence="3" type="ORF">OHC33_001744</name>
</gene>
<feature type="compositionally biased region" description="Polar residues" evidence="2">
    <location>
        <begin position="1"/>
        <end position="25"/>
    </location>
</feature>
<feature type="compositionally biased region" description="Polar residues" evidence="2">
    <location>
        <begin position="157"/>
        <end position="185"/>
    </location>
</feature>
<feature type="compositionally biased region" description="Polar residues" evidence="2">
    <location>
        <begin position="43"/>
        <end position="53"/>
    </location>
</feature>
<accession>A0AAN8FF69</accession>
<name>A0AAN8FF69_9EURO</name>
<feature type="region of interest" description="Disordered" evidence="2">
    <location>
        <begin position="116"/>
        <end position="190"/>
    </location>
</feature>
<evidence type="ECO:0000256" key="2">
    <source>
        <dbReference type="SAM" id="MobiDB-lite"/>
    </source>
</evidence>
<evidence type="ECO:0000313" key="3">
    <source>
        <dbReference type="EMBL" id="KAK5957371.1"/>
    </source>
</evidence>
<evidence type="ECO:0000313" key="4">
    <source>
        <dbReference type="Proteomes" id="UP001316803"/>
    </source>
</evidence>
<dbReference type="AlphaFoldDB" id="A0AAN8FF69"/>
<keyword evidence="1" id="KW-0175">Coiled coil</keyword>
<comment type="caution">
    <text evidence="3">The sequence shown here is derived from an EMBL/GenBank/DDBJ whole genome shotgun (WGS) entry which is preliminary data.</text>
</comment>
<feature type="coiled-coil region" evidence="1">
    <location>
        <begin position="309"/>
        <end position="336"/>
    </location>
</feature>
<feature type="compositionally biased region" description="Polar residues" evidence="2">
    <location>
        <begin position="129"/>
        <end position="148"/>
    </location>
</feature>
<feature type="compositionally biased region" description="Low complexity" evidence="2">
    <location>
        <begin position="116"/>
        <end position="128"/>
    </location>
</feature>
<protein>
    <submittedName>
        <fullName evidence="3">Uncharacterized protein</fullName>
    </submittedName>
</protein>
<feature type="region of interest" description="Disordered" evidence="2">
    <location>
        <begin position="1"/>
        <end position="78"/>
    </location>
</feature>
<dbReference type="Proteomes" id="UP001316803">
    <property type="component" value="Unassembled WGS sequence"/>
</dbReference>
<keyword evidence="4" id="KW-1185">Reference proteome</keyword>